<dbReference type="KEGG" id="asag:FGM00_06340"/>
<protein>
    <submittedName>
        <fullName evidence="2">T9SS C-terminal target domain-containing protein</fullName>
    </submittedName>
</protein>
<evidence type="ECO:0000313" key="2">
    <source>
        <dbReference type="EMBL" id="QCW99735.1"/>
    </source>
</evidence>
<dbReference type="RefSeq" id="WP_138852087.1">
    <property type="nucleotide sequence ID" value="NZ_CP040710.1"/>
</dbReference>
<feature type="chain" id="PRO_5022817788" evidence="1">
    <location>
        <begin position="19"/>
        <end position="379"/>
    </location>
</feature>
<feature type="signal peptide" evidence="1">
    <location>
        <begin position="1"/>
        <end position="18"/>
    </location>
</feature>
<evidence type="ECO:0000256" key="1">
    <source>
        <dbReference type="SAM" id="SignalP"/>
    </source>
</evidence>
<dbReference type="Proteomes" id="UP000310017">
    <property type="component" value="Chromosome"/>
</dbReference>
<evidence type="ECO:0000313" key="3">
    <source>
        <dbReference type="Proteomes" id="UP000310017"/>
    </source>
</evidence>
<dbReference type="AlphaFoldDB" id="A0A5B7SM91"/>
<dbReference type="OrthoDB" id="9798438at2"/>
<keyword evidence="1" id="KW-0732">Signal</keyword>
<organism evidence="2 3">
    <name type="scientific">Aggregatimonas sangjinii</name>
    <dbReference type="NCBI Taxonomy" id="2583587"/>
    <lineage>
        <taxon>Bacteria</taxon>
        <taxon>Pseudomonadati</taxon>
        <taxon>Bacteroidota</taxon>
        <taxon>Flavobacteriia</taxon>
        <taxon>Flavobacteriales</taxon>
        <taxon>Flavobacteriaceae</taxon>
        <taxon>Aggregatimonas</taxon>
    </lineage>
</organism>
<sequence length="379" mass="42409">MKALLITYLLCVTFLLNAQTEVVQLGELPEEVYETSGLIVYNENLITHNDSGNAAELYEIDTLSLSVTRTVLISNAENVDWEDIDQDEDYIYIADFGNTLGTRQNLKIYRVAKTAYDASDAVTAEEIGFVYEDQTDFTDNGFSDWDAEALFVLDEQLIILTKQWQSNNTVAYSLAKTPGNHIAQRLDEYAINGLVTGATYNTQSQVLYIIGYNSLLRAFINRVENPTTTTIFSGSKGRLNTDIGFAQIEGITYTGANSYFISSERFSDAERGITLPSLLFSVTTNDTIPNEPEPEPEPDGDDPFVLFRQFDSHELRYHLNPDRPVLGWAIFDSSGRRVLFEDKNITEIAPIDISALHPAIYYFNLSLAGETIALPFAVD</sequence>
<reference evidence="2 3" key="1">
    <citation type="submission" date="2019-05" db="EMBL/GenBank/DDBJ databases">
        <title>Genome sequencing of F202Z8.</title>
        <authorList>
            <person name="Kwon Y.M."/>
        </authorList>
    </citation>
    <scope>NUCLEOTIDE SEQUENCE [LARGE SCALE GENOMIC DNA]</scope>
    <source>
        <strain evidence="2 3">F202Z8</strain>
    </source>
</reference>
<proteinExistence type="predicted"/>
<accession>A0A5B7SM91</accession>
<name>A0A5B7SM91_9FLAO</name>
<gene>
    <name evidence="2" type="ORF">FGM00_06340</name>
</gene>
<dbReference type="EMBL" id="CP040710">
    <property type="protein sequence ID" value="QCW99735.1"/>
    <property type="molecule type" value="Genomic_DNA"/>
</dbReference>
<keyword evidence="3" id="KW-1185">Reference proteome</keyword>